<accession>A0A448X5P2</accession>
<dbReference type="PANTHER" id="PTHR23355">
    <property type="entry name" value="RIBONUCLEASE"/>
    <property type="match status" value="1"/>
</dbReference>
<dbReference type="Gene3D" id="2.40.50.690">
    <property type="match status" value="1"/>
</dbReference>
<dbReference type="OrthoDB" id="372421at2759"/>
<name>A0A448X5P2_9PLAT</name>
<dbReference type="GO" id="GO:0006402">
    <property type="term" value="P:mRNA catabolic process"/>
    <property type="evidence" value="ECO:0007669"/>
    <property type="project" value="TreeGrafter"/>
</dbReference>
<dbReference type="InterPro" id="IPR050180">
    <property type="entry name" value="RNR_Ribonuclease"/>
</dbReference>
<evidence type="ECO:0000313" key="2">
    <source>
        <dbReference type="EMBL" id="VEL28797.1"/>
    </source>
</evidence>
<dbReference type="SUPFAM" id="SSF50249">
    <property type="entry name" value="Nucleic acid-binding proteins"/>
    <property type="match status" value="1"/>
</dbReference>
<feature type="domain" description="CSD1" evidence="1">
    <location>
        <begin position="7"/>
        <end position="90"/>
    </location>
</feature>
<evidence type="ECO:0000259" key="1">
    <source>
        <dbReference type="Pfam" id="PF17216"/>
    </source>
</evidence>
<dbReference type="Proteomes" id="UP000784294">
    <property type="component" value="Unassembled WGS sequence"/>
</dbReference>
<dbReference type="GO" id="GO:0000175">
    <property type="term" value="F:3'-5'-RNA exonuclease activity"/>
    <property type="evidence" value="ECO:0007669"/>
    <property type="project" value="TreeGrafter"/>
</dbReference>
<proteinExistence type="predicted"/>
<dbReference type="PANTHER" id="PTHR23355:SF9">
    <property type="entry name" value="DIS3-LIKE EXONUCLEASE 2"/>
    <property type="match status" value="1"/>
</dbReference>
<keyword evidence="3" id="KW-1185">Reference proteome</keyword>
<dbReference type="InterPro" id="IPR012340">
    <property type="entry name" value="NA-bd_OB-fold"/>
</dbReference>
<dbReference type="Pfam" id="PF17216">
    <property type="entry name" value="Rrp44_CSD1"/>
    <property type="match status" value="1"/>
</dbReference>
<sequence length="101" mass="10883">MSEPPLLAGLRSGQFVQGVLRVSRYRANQEASVCLTDASTVKHVPGLGELIGTRTEICIHGLQARNRAIDGDIVVVALLPKNQWSSTSGDISELESSKLRI</sequence>
<gene>
    <name evidence="2" type="ORF">PXEA_LOCUS22237</name>
</gene>
<reference evidence="2" key="1">
    <citation type="submission" date="2018-11" db="EMBL/GenBank/DDBJ databases">
        <authorList>
            <consortium name="Pathogen Informatics"/>
        </authorList>
    </citation>
    <scope>NUCLEOTIDE SEQUENCE</scope>
</reference>
<dbReference type="AlphaFoldDB" id="A0A448X5P2"/>
<dbReference type="InterPro" id="IPR033771">
    <property type="entry name" value="Rrp44_CSD1"/>
</dbReference>
<protein>
    <recommendedName>
        <fullName evidence="1">CSD1 domain-containing protein</fullName>
    </recommendedName>
</protein>
<organism evidence="2 3">
    <name type="scientific">Protopolystoma xenopodis</name>
    <dbReference type="NCBI Taxonomy" id="117903"/>
    <lineage>
        <taxon>Eukaryota</taxon>
        <taxon>Metazoa</taxon>
        <taxon>Spiralia</taxon>
        <taxon>Lophotrochozoa</taxon>
        <taxon>Platyhelminthes</taxon>
        <taxon>Monogenea</taxon>
        <taxon>Polyopisthocotylea</taxon>
        <taxon>Polystomatidea</taxon>
        <taxon>Polystomatidae</taxon>
        <taxon>Protopolystoma</taxon>
    </lineage>
</organism>
<evidence type="ECO:0000313" key="3">
    <source>
        <dbReference type="Proteomes" id="UP000784294"/>
    </source>
</evidence>
<comment type="caution">
    <text evidence="2">The sequence shown here is derived from an EMBL/GenBank/DDBJ whole genome shotgun (WGS) entry which is preliminary data.</text>
</comment>
<dbReference type="EMBL" id="CAAALY010097874">
    <property type="protein sequence ID" value="VEL28797.1"/>
    <property type="molecule type" value="Genomic_DNA"/>
</dbReference>